<keyword evidence="1" id="KW-0813">Transport</keyword>
<keyword evidence="4 5" id="KW-0408">Iron</keyword>
<dbReference type="RefSeq" id="WP_133820880.1">
    <property type="nucleotide sequence ID" value="NZ_SNZH01000016.1"/>
</dbReference>
<dbReference type="EMBL" id="SNZH01000016">
    <property type="protein sequence ID" value="TDR39412.1"/>
    <property type="molecule type" value="Genomic_DNA"/>
</dbReference>
<evidence type="ECO:0000256" key="4">
    <source>
        <dbReference type="ARBA" id="ARBA00023004"/>
    </source>
</evidence>
<feature type="binding site" description="covalent" evidence="5">
    <location>
        <position position="117"/>
    </location>
    <ligand>
        <name>heme</name>
        <dbReference type="ChEBI" id="CHEBI:30413"/>
    </ligand>
</feature>
<dbReference type="CDD" id="cd00454">
    <property type="entry name" value="TrHb1_N"/>
    <property type="match status" value="1"/>
</dbReference>
<dbReference type="InterPro" id="IPR012292">
    <property type="entry name" value="Globin/Proto"/>
</dbReference>
<reference evidence="7 8" key="1">
    <citation type="submission" date="2019-03" db="EMBL/GenBank/DDBJ databases">
        <title>Genomic Encyclopedia of Type Strains, Phase IV (KMG-IV): sequencing the most valuable type-strain genomes for metagenomic binning, comparative biology and taxonomic classification.</title>
        <authorList>
            <person name="Goeker M."/>
        </authorList>
    </citation>
    <scope>NUCLEOTIDE SEQUENCE [LARGE SCALE GENOMIC DNA]</scope>
    <source>
        <strain evidence="7 8">DSM 21667</strain>
    </source>
</reference>
<sequence>MRRHFVLHTPCALLAMALLAVAGNVAADGAPHAAADASTTTADAPARDDSLYRALGGEQGVATLVEALLQRVYADERIAFLFAEADRNNLARLIREQFCNESGGPCAYSGRSMAESHSGLGLKEKEFDAFVEDFIDAMEDARLPYRTQNRMLKIFAPMRPDILHK</sequence>
<feature type="chain" id="PRO_5020742326" evidence="6">
    <location>
        <begin position="23"/>
        <end position="165"/>
    </location>
</feature>
<dbReference type="Proteomes" id="UP000295293">
    <property type="component" value="Unassembled WGS sequence"/>
</dbReference>
<dbReference type="GO" id="GO:0019825">
    <property type="term" value="F:oxygen binding"/>
    <property type="evidence" value="ECO:0007669"/>
    <property type="project" value="InterPro"/>
</dbReference>
<dbReference type="InterPro" id="IPR001486">
    <property type="entry name" value="Hemoglobin_trunc"/>
</dbReference>
<keyword evidence="2 5" id="KW-0349">Heme</keyword>
<gene>
    <name evidence="7" type="ORF">DFR29_116114</name>
</gene>
<dbReference type="Gene3D" id="1.10.490.10">
    <property type="entry name" value="Globins"/>
    <property type="match status" value="1"/>
</dbReference>
<evidence type="ECO:0000256" key="3">
    <source>
        <dbReference type="ARBA" id="ARBA00022723"/>
    </source>
</evidence>
<evidence type="ECO:0000313" key="8">
    <source>
        <dbReference type="Proteomes" id="UP000295293"/>
    </source>
</evidence>
<dbReference type="AlphaFoldDB" id="A0A4R6YPD2"/>
<name>A0A4R6YPD2_9GAMM</name>
<organism evidence="7 8">
    <name type="scientific">Tahibacter aquaticus</name>
    <dbReference type="NCBI Taxonomy" id="520092"/>
    <lineage>
        <taxon>Bacteria</taxon>
        <taxon>Pseudomonadati</taxon>
        <taxon>Pseudomonadota</taxon>
        <taxon>Gammaproteobacteria</taxon>
        <taxon>Lysobacterales</taxon>
        <taxon>Rhodanobacteraceae</taxon>
        <taxon>Tahibacter</taxon>
    </lineage>
</organism>
<protein>
    <submittedName>
        <fullName evidence="7">Hemoglobin</fullName>
    </submittedName>
</protein>
<evidence type="ECO:0000256" key="2">
    <source>
        <dbReference type="ARBA" id="ARBA00022617"/>
    </source>
</evidence>
<dbReference type="InterPro" id="IPR009050">
    <property type="entry name" value="Globin-like_sf"/>
</dbReference>
<dbReference type="GO" id="GO:0020037">
    <property type="term" value="F:heme binding"/>
    <property type="evidence" value="ECO:0007669"/>
    <property type="project" value="InterPro"/>
</dbReference>
<keyword evidence="8" id="KW-1185">Reference proteome</keyword>
<dbReference type="Pfam" id="PF01152">
    <property type="entry name" value="Bac_globin"/>
    <property type="match status" value="1"/>
</dbReference>
<dbReference type="OrthoDB" id="9795814at2"/>
<comment type="caution">
    <text evidence="7">The sequence shown here is derived from an EMBL/GenBank/DDBJ whole genome shotgun (WGS) entry which is preliminary data.</text>
</comment>
<dbReference type="GO" id="GO:0046872">
    <property type="term" value="F:metal ion binding"/>
    <property type="evidence" value="ECO:0007669"/>
    <property type="project" value="UniProtKB-KW"/>
</dbReference>
<evidence type="ECO:0000256" key="1">
    <source>
        <dbReference type="ARBA" id="ARBA00022448"/>
    </source>
</evidence>
<feature type="signal peptide" evidence="6">
    <location>
        <begin position="1"/>
        <end position="22"/>
    </location>
</feature>
<keyword evidence="3 5" id="KW-0479">Metal-binding</keyword>
<accession>A0A4R6YPD2</accession>
<keyword evidence="6" id="KW-0732">Signal</keyword>
<evidence type="ECO:0000313" key="7">
    <source>
        <dbReference type="EMBL" id="TDR39412.1"/>
    </source>
</evidence>
<proteinExistence type="predicted"/>
<dbReference type="SUPFAM" id="SSF46458">
    <property type="entry name" value="Globin-like"/>
    <property type="match status" value="1"/>
</dbReference>
<evidence type="ECO:0000256" key="6">
    <source>
        <dbReference type="SAM" id="SignalP"/>
    </source>
</evidence>
<evidence type="ECO:0000256" key="5">
    <source>
        <dbReference type="PIRSR" id="PIRSR601486-1"/>
    </source>
</evidence>